<dbReference type="AlphaFoldDB" id="A0A2G1UG60"/>
<keyword evidence="4" id="KW-1185">Reference proteome</keyword>
<evidence type="ECO:0000313" key="4">
    <source>
        <dbReference type="Proteomes" id="UP000231409"/>
    </source>
</evidence>
<accession>A0A2G1UG60</accession>
<dbReference type="Pfam" id="PF25023">
    <property type="entry name" value="TEN_YD-shell"/>
    <property type="match status" value="1"/>
</dbReference>
<dbReference type="PANTHER" id="PTHR32305">
    <property type="match status" value="1"/>
</dbReference>
<dbReference type="Proteomes" id="UP000231409">
    <property type="component" value="Unassembled WGS sequence"/>
</dbReference>
<dbReference type="PANTHER" id="PTHR32305:SF15">
    <property type="entry name" value="PROTEIN RHSA-RELATED"/>
    <property type="match status" value="1"/>
</dbReference>
<dbReference type="InterPro" id="IPR022385">
    <property type="entry name" value="Rhs_assc_core"/>
</dbReference>
<dbReference type="NCBIfam" id="TIGR03696">
    <property type="entry name" value="Rhs_assc_core"/>
    <property type="match status" value="1"/>
</dbReference>
<gene>
    <name evidence="3" type="ORF">CLH61_18200</name>
</gene>
<dbReference type="InterPro" id="IPR006530">
    <property type="entry name" value="YD"/>
</dbReference>
<dbReference type="Gene3D" id="2.180.10.10">
    <property type="entry name" value="RHS repeat-associated core"/>
    <property type="match status" value="1"/>
</dbReference>
<name>A0A2G1UG60_9GAMM</name>
<evidence type="ECO:0000256" key="1">
    <source>
        <dbReference type="ARBA" id="ARBA00022737"/>
    </source>
</evidence>
<sequence>MVADYAYTLDATGRRTQVQEAHNGQTTGYRYDELYRLTGETITDPVNGNHSAEYQFDKVGNRTYSIINGVHTAYSYDNNDRLTQQGGVSYSYDANGNTLTETEDGQVTRYHYDARNNLIEVEKPGLTASYGYNADGIRTRKTENGVITHYVVDSNRDYAQVLAEVTNGTTDVSYTYGDDLLAQHRLGATSYYLYDGHGSTRALADEGGAVTDTYHYNAFGVLLASTGDTENAYRYTGEQRDAGLEQYYLRARYYDQSVGRFTQMDSWMGLSHDPVTLHKYLYANADPVTHIDPTGNFSLGSVMSGINVMGNLAMRAYNAYSFFDSMNSVLNGETEVSASAIGMAIIFNASGGKLLNLLPKKTRERILKVPGRVRTRINLANCVTRNERSNVCEEGWEHVVRKHFSGQSNKSQFSVGEEELRYLLQSQRVVSALPKELAGGNKARYLRTVKLSQYVGTDIKSGGRKTKYLSVITDKYGNILTATPGKINAP</sequence>
<evidence type="ECO:0000313" key="3">
    <source>
        <dbReference type="EMBL" id="PHQ13473.1"/>
    </source>
</evidence>
<feature type="domain" description="Teneurin-like YD-shell" evidence="2">
    <location>
        <begin position="22"/>
        <end position="288"/>
    </location>
</feature>
<dbReference type="EMBL" id="NTFH01000028">
    <property type="protein sequence ID" value="PHQ13473.1"/>
    <property type="molecule type" value="Genomic_DNA"/>
</dbReference>
<protein>
    <recommendedName>
        <fullName evidence="2">Teneurin-like YD-shell domain-containing protein</fullName>
    </recommendedName>
</protein>
<keyword evidence="1" id="KW-0677">Repeat</keyword>
<dbReference type="NCBIfam" id="TIGR01643">
    <property type="entry name" value="YD_repeat_2x"/>
    <property type="match status" value="1"/>
</dbReference>
<organism evidence="3 4">
    <name type="scientific">Marinobacter profundi</name>
    <dbReference type="NCBI Taxonomy" id="2666256"/>
    <lineage>
        <taxon>Bacteria</taxon>
        <taxon>Pseudomonadati</taxon>
        <taxon>Pseudomonadota</taxon>
        <taxon>Gammaproteobacteria</taxon>
        <taxon>Pseudomonadales</taxon>
        <taxon>Marinobacteraceae</taxon>
        <taxon>Marinobacter</taxon>
    </lineage>
</organism>
<reference evidence="3 4" key="1">
    <citation type="submission" date="2017-09" db="EMBL/GenBank/DDBJ databases">
        <title>The draft genome sequences of Marinobacter sp. PWS21.</title>
        <authorList>
            <person name="Cao J."/>
        </authorList>
    </citation>
    <scope>NUCLEOTIDE SEQUENCE [LARGE SCALE GENOMIC DNA]</scope>
    <source>
        <strain evidence="3 4">PWS21</strain>
    </source>
</reference>
<comment type="caution">
    <text evidence="3">The sequence shown here is derived from an EMBL/GenBank/DDBJ whole genome shotgun (WGS) entry which is preliminary data.</text>
</comment>
<evidence type="ECO:0000259" key="2">
    <source>
        <dbReference type="Pfam" id="PF25023"/>
    </source>
</evidence>
<dbReference type="InterPro" id="IPR056823">
    <property type="entry name" value="TEN-like_YD-shell"/>
</dbReference>
<proteinExistence type="predicted"/>
<dbReference type="InterPro" id="IPR050708">
    <property type="entry name" value="T6SS_VgrG/RHS"/>
</dbReference>